<evidence type="ECO:0000313" key="2">
    <source>
        <dbReference type="Proteomes" id="UP000789570"/>
    </source>
</evidence>
<dbReference type="AlphaFoldDB" id="A0A9N8ZMC1"/>
<name>A0A9N8ZMC1_9GLOM</name>
<protein>
    <submittedName>
        <fullName evidence="1">14382_t:CDS:1</fullName>
    </submittedName>
</protein>
<comment type="caution">
    <text evidence="1">The sequence shown here is derived from an EMBL/GenBank/DDBJ whole genome shotgun (WGS) entry which is preliminary data.</text>
</comment>
<dbReference type="Proteomes" id="UP000789570">
    <property type="component" value="Unassembled WGS sequence"/>
</dbReference>
<organism evidence="1 2">
    <name type="scientific">Funneliformis caledonium</name>
    <dbReference type="NCBI Taxonomy" id="1117310"/>
    <lineage>
        <taxon>Eukaryota</taxon>
        <taxon>Fungi</taxon>
        <taxon>Fungi incertae sedis</taxon>
        <taxon>Mucoromycota</taxon>
        <taxon>Glomeromycotina</taxon>
        <taxon>Glomeromycetes</taxon>
        <taxon>Glomerales</taxon>
        <taxon>Glomeraceae</taxon>
        <taxon>Funneliformis</taxon>
    </lineage>
</organism>
<gene>
    <name evidence="1" type="ORF">FCALED_LOCUS3703</name>
</gene>
<dbReference type="EMBL" id="CAJVPQ010000665">
    <property type="protein sequence ID" value="CAG8501001.1"/>
    <property type="molecule type" value="Genomic_DNA"/>
</dbReference>
<proteinExistence type="predicted"/>
<sequence>MGISLLTFSVDSHQRKDLVGIQSKIVRIFFQNSYTNSLRNDTKVICCIVDICCEDRSCFEI</sequence>
<evidence type="ECO:0000313" key="1">
    <source>
        <dbReference type="EMBL" id="CAG8501001.1"/>
    </source>
</evidence>
<reference evidence="1" key="1">
    <citation type="submission" date="2021-06" db="EMBL/GenBank/DDBJ databases">
        <authorList>
            <person name="Kallberg Y."/>
            <person name="Tangrot J."/>
            <person name="Rosling A."/>
        </authorList>
    </citation>
    <scope>NUCLEOTIDE SEQUENCE</scope>
    <source>
        <strain evidence="1">UK204</strain>
    </source>
</reference>
<accession>A0A9N8ZMC1</accession>
<keyword evidence="2" id="KW-1185">Reference proteome</keyword>
<feature type="non-terminal residue" evidence="1">
    <location>
        <position position="61"/>
    </location>
</feature>